<gene>
    <name evidence="1" type="ORF">SPRG_13339</name>
</gene>
<name>A0A067C1U3_SAPPC</name>
<dbReference type="AlphaFoldDB" id="A0A067C1U3"/>
<evidence type="ECO:0000313" key="1">
    <source>
        <dbReference type="EMBL" id="KDO20757.1"/>
    </source>
</evidence>
<evidence type="ECO:0000313" key="2">
    <source>
        <dbReference type="Proteomes" id="UP000030745"/>
    </source>
</evidence>
<dbReference type="GeneID" id="24135223"/>
<reference evidence="1 2" key="1">
    <citation type="journal article" date="2013" name="PLoS Genet.">
        <title>Distinctive expansion of potential virulence genes in the genome of the oomycete fish pathogen Saprolegnia parasitica.</title>
        <authorList>
            <person name="Jiang R.H."/>
            <person name="de Bruijn I."/>
            <person name="Haas B.J."/>
            <person name="Belmonte R."/>
            <person name="Lobach L."/>
            <person name="Christie J."/>
            <person name="van den Ackerveken G."/>
            <person name="Bottin A."/>
            <person name="Bulone V."/>
            <person name="Diaz-Moreno S.M."/>
            <person name="Dumas B."/>
            <person name="Fan L."/>
            <person name="Gaulin E."/>
            <person name="Govers F."/>
            <person name="Grenville-Briggs L.J."/>
            <person name="Horner N.R."/>
            <person name="Levin J.Z."/>
            <person name="Mammella M."/>
            <person name="Meijer H.J."/>
            <person name="Morris P."/>
            <person name="Nusbaum C."/>
            <person name="Oome S."/>
            <person name="Phillips A.J."/>
            <person name="van Rooyen D."/>
            <person name="Rzeszutek E."/>
            <person name="Saraiva M."/>
            <person name="Secombes C.J."/>
            <person name="Seidl M.F."/>
            <person name="Snel B."/>
            <person name="Stassen J.H."/>
            <person name="Sykes S."/>
            <person name="Tripathy S."/>
            <person name="van den Berg H."/>
            <person name="Vega-Arreguin J.C."/>
            <person name="Wawra S."/>
            <person name="Young S.K."/>
            <person name="Zeng Q."/>
            <person name="Dieguez-Uribeondo J."/>
            <person name="Russ C."/>
            <person name="Tyler B.M."/>
            <person name="van West P."/>
        </authorList>
    </citation>
    <scope>NUCLEOTIDE SEQUENCE [LARGE SCALE GENOMIC DNA]</scope>
    <source>
        <strain evidence="1 2">CBS 223.65</strain>
    </source>
</reference>
<keyword evidence="2" id="KW-1185">Reference proteome</keyword>
<proteinExistence type="predicted"/>
<dbReference type="Proteomes" id="UP000030745">
    <property type="component" value="Unassembled WGS sequence"/>
</dbReference>
<organism evidence="1 2">
    <name type="scientific">Saprolegnia parasitica (strain CBS 223.65)</name>
    <dbReference type="NCBI Taxonomy" id="695850"/>
    <lineage>
        <taxon>Eukaryota</taxon>
        <taxon>Sar</taxon>
        <taxon>Stramenopiles</taxon>
        <taxon>Oomycota</taxon>
        <taxon>Saprolegniomycetes</taxon>
        <taxon>Saprolegniales</taxon>
        <taxon>Saprolegniaceae</taxon>
        <taxon>Saprolegnia</taxon>
    </lineage>
</organism>
<dbReference type="EMBL" id="KK583304">
    <property type="protein sequence ID" value="KDO20757.1"/>
    <property type="molecule type" value="Genomic_DNA"/>
</dbReference>
<protein>
    <submittedName>
        <fullName evidence="1">Uncharacterized protein</fullName>
    </submittedName>
</protein>
<accession>A0A067C1U3</accession>
<dbReference type="VEuPathDB" id="FungiDB:SPRG_13339"/>
<sequence>MCSVTTSLAVASSGAVDYGSVQAEGKDNDCVVMASAGDGEDDEDPADYQDMNMVDLIFDGKTAVAKHRLENGLYTKEDLVATRVYTGMEFTVAHGSRY</sequence>
<dbReference type="RefSeq" id="XP_012208569.1">
    <property type="nucleotide sequence ID" value="XM_012353179.1"/>
</dbReference>
<dbReference type="KEGG" id="spar:SPRG_13339"/>